<dbReference type="RefSeq" id="WP_136334947.1">
    <property type="nucleotide sequence ID" value="NZ_QXMP01000001.1"/>
</dbReference>
<keyword evidence="8 13" id="KW-0547">Nucleotide-binding</keyword>
<dbReference type="PANTHER" id="PTHR23117:SF13">
    <property type="entry name" value="GUANYLATE KINASE"/>
    <property type="match status" value="1"/>
</dbReference>
<dbReference type="InterPro" id="IPR020590">
    <property type="entry name" value="Guanylate_kinase_CS"/>
</dbReference>
<comment type="subcellular location">
    <subcellularLocation>
        <location evidence="2 13">Cytoplasm</location>
    </subcellularLocation>
</comment>
<evidence type="ECO:0000256" key="1">
    <source>
        <dbReference type="ARBA" id="ARBA00003531"/>
    </source>
</evidence>
<dbReference type="InterPro" id="IPR027417">
    <property type="entry name" value="P-loop_NTPase"/>
</dbReference>
<evidence type="ECO:0000259" key="14">
    <source>
        <dbReference type="PROSITE" id="PS50052"/>
    </source>
</evidence>
<dbReference type="CDD" id="cd00071">
    <property type="entry name" value="GMPK"/>
    <property type="match status" value="1"/>
</dbReference>
<dbReference type="InterPro" id="IPR017665">
    <property type="entry name" value="Guanylate_kinase"/>
</dbReference>
<evidence type="ECO:0000313" key="15">
    <source>
        <dbReference type="EMBL" id="THD69457.1"/>
    </source>
</evidence>
<dbReference type="Pfam" id="PF00625">
    <property type="entry name" value="Guanylate_kin"/>
    <property type="match status" value="1"/>
</dbReference>
<keyword evidence="6 13" id="KW-0963">Cytoplasm</keyword>
<keyword evidence="7 13" id="KW-0808">Transferase</keyword>
<keyword evidence="10 13" id="KW-0067">ATP-binding</keyword>
<gene>
    <name evidence="13" type="primary">gmk</name>
    <name evidence="15" type="ORF">E7Z59_03780</name>
</gene>
<dbReference type="InterPro" id="IPR008144">
    <property type="entry name" value="Guanylate_kin-like_dom"/>
</dbReference>
<evidence type="ECO:0000256" key="11">
    <source>
        <dbReference type="ARBA" id="ARBA00030128"/>
    </source>
</evidence>
<evidence type="ECO:0000256" key="3">
    <source>
        <dbReference type="ARBA" id="ARBA00005790"/>
    </source>
</evidence>
<evidence type="ECO:0000256" key="9">
    <source>
        <dbReference type="ARBA" id="ARBA00022777"/>
    </source>
</evidence>
<evidence type="ECO:0000256" key="13">
    <source>
        <dbReference type="HAMAP-Rule" id="MF_00328"/>
    </source>
</evidence>
<comment type="caution">
    <text evidence="15">The sequence shown here is derived from an EMBL/GenBank/DDBJ whole genome shotgun (WGS) entry which is preliminary data.</text>
</comment>
<dbReference type="PROSITE" id="PS50052">
    <property type="entry name" value="GUANYLATE_KINASE_2"/>
    <property type="match status" value="1"/>
</dbReference>
<comment type="catalytic activity">
    <reaction evidence="12 13">
        <text>GMP + ATP = GDP + ADP</text>
        <dbReference type="Rhea" id="RHEA:20780"/>
        <dbReference type="ChEBI" id="CHEBI:30616"/>
        <dbReference type="ChEBI" id="CHEBI:58115"/>
        <dbReference type="ChEBI" id="CHEBI:58189"/>
        <dbReference type="ChEBI" id="CHEBI:456216"/>
        <dbReference type="EC" id="2.7.4.8"/>
    </reaction>
</comment>
<keyword evidence="9 13" id="KW-0418">Kinase</keyword>
<evidence type="ECO:0000256" key="6">
    <source>
        <dbReference type="ARBA" id="ARBA00022490"/>
    </source>
</evidence>
<dbReference type="PROSITE" id="PS00856">
    <property type="entry name" value="GUANYLATE_KINASE_1"/>
    <property type="match status" value="1"/>
</dbReference>
<proteinExistence type="inferred from homology"/>
<sequence length="202" mass="23021">MEEHRSGGKLIIFSAPSGSGKTTIVKHLLKHPELNLAFSISATSREPRGDEKHGQHYYFLSAREFKDHIKAGDFLEWEEVYRDNFYGTLKSEVERLWAEGKNVIFDIDVAGGLRIKKKFPEETLAVFVKPPSVDELKRRLKKRKTESEDRINMRIAKASVELATAPQFDTIIKNYDLDTAKQEAYNLVADFIGISTSETKNS</sequence>
<dbReference type="GO" id="GO:0004385">
    <property type="term" value="F:GMP kinase activity"/>
    <property type="evidence" value="ECO:0007669"/>
    <property type="project" value="UniProtKB-UniRule"/>
</dbReference>
<dbReference type="OrthoDB" id="9808150at2"/>
<dbReference type="GO" id="GO:0005829">
    <property type="term" value="C:cytosol"/>
    <property type="evidence" value="ECO:0007669"/>
    <property type="project" value="TreeGrafter"/>
</dbReference>
<dbReference type="FunFam" id="3.30.63.10:FF:000005">
    <property type="entry name" value="Guanylate kinase"/>
    <property type="match status" value="1"/>
</dbReference>
<evidence type="ECO:0000256" key="7">
    <source>
        <dbReference type="ARBA" id="ARBA00022679"/>
    </source>
</evidence>
<evidence type="ECO:0000256" key="5">
    <source>
        <dbReference type="ARBA" id="ARBA00016296"/>
    </source>
</evidence>
<accession>A0A4S3M5G2</accession>
<dbReference type="Gene3D" id="3.30.63.10">
    <property type="entry name" value="Guanylate Kinase phosphate binding domain"/>
    <property type="match status" value="1"/>
</dbReference>
<comment type="similarity">
    <text evidence="3 13">Belongs to the guanylate kinase family.</text>
</comment>
<dbReference type="GO" id="GO:0005524">
    <property type="term" value="F:ATP binding"/>
    <property type="evidence" value="ECO:0007669"/>
    <property type="project" value="UniProtKB-UniRule"/>
</dbReference>
<reference evidence="15 16" key="1">
    <citation type="submission" date="2019-04" db="EMBL/GenBank/DDBJ databases">
        <title>Draft genome sequence of Robertkochia marina CC-AMO-30D.</title>
        <authorList>
            <person name="Hameed A."/>
            <person name="Lin S.-Y."/>
            <person name="Shahina M."/>
            <person name="Lai W.-A."/>
            <person name="Young C.-C."/>
        </authorList>
    </citation>
    <scope>NUCLEOTIDE SEQUENCE [LARGE SCALE GENOMIC DNA]</scope>
    <source>
        <strain evidence="15 16">CC-AMO-30D</strain>
    </source>
</reference>
<dbReference type="HAMAP" id="MF_00328">
    <property type="entry name" value="Guanylate_kinase"/>
    <property type="match status" value="1"/>
</dbReference>
<evidence type="ECO:0000313" key="16">
    <source>
        <dbReference type="Proteomes" id="UP000305939"/>
    </source>
</evidence>
<feature type="domain" description="Guanylate kinase-like" evidence="14">
    <location>
        <begin position="8"/>
        <end position="189"/>
    </location>
</feature>
<dbReference type="EMBL" id="SSMC01000001">
    <property type="protein sequence ID" value="THD69457.1"/>
    <property type="molecule type" value="Genomic_DNA"/>
</dbReference>
<dbReference type="AlphaFoldDB" id="A0A4S3M5G2"/>
<evidence type="ECO:0000256" key="4">
    <source>
        <dbReference type="ARBA" id="ARBA00012961"/>
    </source>
</evidence>
<organism evidence="15 16">
    <name type="scientific">Robertkochia marina</name>
    <dbReference type="NCBI Taxonomy" id="1227945"/>
    <lineage>
        <taxon>Bacteria</taxon>
        <taxon>Pseudomonadati</taxon>
        <taxon>Bacteroidota</taxon>
        <taxon>Flavobacteriia</taxon>
        <taxon>Flavobacteriales</taxon>
        <taxon>Flavobacteriaceae</taxon>
        <taxon>Robertkochia</taxon>
    </lineage>
</organism>
<evidence type="ECO:0000256" key="2">
    <source>
        <dbReference type="ARBA" id="ARBA00004496"/>
    </source>
</evidence>
<comment type="function">
    <text evidence="1 13">Essential for recycling GMP and indirectly, cGMP.</text>
</comment>
<dbReference type="Proteomes" id="UP000305939">
    <property type="component" value="Unassembled WGS sequence"/>
</dbReference>
<keyword evidence="16" id="KW-1185">Reference proteome</keyword>
<evidence type="ECO:0000256" key="10">
    <source>
        <dbReference type="ARBA" id="ARBA00022840"/>
    </source>
</evidence>
<dbReference type="Gene3D" id="3.40.50.300">
    <property type="entry name" value="P-loop containing nucleotide triphosphate hydrolases"/>
    <property type="match status" value="1"/>
</dbReference>
<protein>
    <recommendedName>
        <fullName evidence="5 13">Guanylate kinase</fullName>
        <ecNumber evidence="4 13">2.7.4.8</ecNumber>
    </recommendedName>
    <alternativeName>
        <fullName evidence="11 13">GMP kinase</fullName>
    </alternativeName>
</protein>
<evidence type="ECO:0000256" key="12">
    <source>
        <dbReference type="ARBA" id="ARBA00048594"/>
    </source>
</evidence>
<dbReference type="SUPFAM" id="SSF52540">
    <property type="entry name" value="P-loop containing nucleoside triphosphate hydrolases"/>
    <property type="match status" value="1"/>
</dbReference>
<dbReference type="NCBIfam" id="TIGR03263">
    <property type="entry name" value="guanyl_kin"/>
    <property type="match status" value="1"/>
</dbReference>
<name>A0A4S3M5G2_9FLAO</name>
<dbReference type="InterPro" id="IPR008145">
    <property type="entry name" value="GK/Ca_channel_bsu"/>
</dbReference>
<feature type="binding site" evidence="13">
    <location>
        <begin position="15"/>
        <end position="22"/>
    </location>
    <ligand>
        <name>ATP</name>
        <dbReference type="ChEBI" id="CHEBI:30616"/>
    </ligand>
</feature>
<evidence type="ECO:0000256" key="8">
    <source>
        <dbReference type="ARBA" id="ARBA00022741"/>
    </source>
</evidence>
<dbReference type="EC" id="2.7.4.8" evidence="4 13"/>
<dbReference type="SMART" id="SM00072">
    <property type="entry name" value="GuKc"/>
    <property type="match status" value="1"/>
</dbReference>
<dbReference type="PANTHER" id="PTHR23117">
    <property type="entry name" value="GUANYLATE KINASE-RELATED"/>
    <property type="match status" value="1"/>
</dbReference>